<evidence type="ECO:0000256" key="1">
    <source>
        <dbReference type="SAM" id="MobiDB-lite"/>
    </source>
</evidence>
<feature type="region of interest" description="Disordered" evidence="1">
    <location>
        <begin position="227"/>
        <end position="246"/>
    </location>
</feature>
<evidence type="ECO:0000313" key="2">
    <source>
        <dbReference type="EMBL" id="KAF2152332.1"/>
    </source>
</evidence>
<dbReference type="AlphaFoldDB" id="A0A9P4IYQ3"/>
<keyword evidence="3" id="KW-1185">Reference proteome</keyword>
<proteinExistence type="predicted"/>
<dbReference type="EMBL" id="ML996086">
    <property type="protein sequence ID" value="KAF2152332.1"/>
    <property type="molecule type" value="Genomic_DNA"/>
</dbReference>
<dbReference type="Proteomes" id="UP000799439">
    <property type="component" value="Unassembled WGS sequence"/>
</dbReference>
<feature type="compositionally biased region" description="Basic and acidic residues" evidence="1">
    <location>
        <begin position="16"/>
        <end position="96"/>
    </location>
</feature>
<evidence type="ECO:0000313" key="3">
    <source>
        <dbReference type="Proteomes" id="UP000799439"/>
    </source>
</evidence>
<sequence length="246" mass="28843">MEPVLLERNSLSPEQQLRREAIEEDVRKRTEQFKMEMERQDPERHARRERRGRIDRSASRTPEQERIGNYFLEHEAQRKCETERKRELETEEHSGRGRRLIAMEERCRDERKGLALHTMSSSSSKFTTSYAQKAERMTRLPMQAVREGRRDASRAPSAASEHTEFADDSPATPRCTIPPGHEWQRTPEEHMRLFQESHPSKCTHCRMCETHLLTWGRTLSFSAYHLSKGPSFEQHPRGTKGTEGTE</sequence>
<protein>
    <submittedName>
        <fullName evidence="2">Uncharacterized protein</fullName>
    </submittedName>
</protein>
<comment type="caution">
    <text evidence="2">The sequence shown here is derived from an EMBL/GenBank/DDBJ whole genome shotgun (WGS) entry which is preliminary data.</text>
</comment>
<name>A0A9P4IYQ3_9PEZI</name>
<feature type="region of interest" description="Disordered" evidence="1">
    <location>
        <begin position="1"/>
        <end position="96"/>
    </location>
</feature>
<gene>
    <name evidence="2" type="ORF">K461DRAFT_144969</name>
</gene>
<organism evidence="2 3">
    <name type="scientific">Myriangium duriaei CBS 260.36</name>
    <dbReference type="NCBI Taxonomy" id="1168546"/>
    <lineage>
        <taxon>Eukaryota</taxon>
        <taxon>Fungi</taxon>
        <taxon>Dikarya</taxon>
        <taxon>Ascomycota</taxon>
        <taxon>Pezizomycotina</taxon>
        <taxon>Dothideomycetes</taxon>
        <taxon>Dothideomycetidae</taxon>
        <taxon>Myriangiales</taxon>
        <taxon>Myriangiaceae</taxon>
        <taxon>Myriangium</taxon>
    </lineage>
</organism>
<accession>A0A9P4IYQ3</accession>
<feature type="region of interest" description="Disordered" evidence="1">
    <location>
        <begin position="144"/>
        <end position="183"/>
    </location>
</feature>
<reference evidence="2" key="1">
    <citation type="journal article" date="2020" name="Stud. Mycol.">
        <title>101 Dothideomycetes genomes: a test case for predicting lifestyles and emergence of pathogens.</title>
        <authorList>
            <person name="Haridas S."/>
            <person name="Albert R."/>
            <person name="Binder M."/>
            <person name="Bloem J."/>
            <person name="Labutti K."/>
            <person name="Salamov A."/>
            <person name="Andreopoulos B."/>
            <person name="Baker S."/>
            <person name="Barry K."/>
            <person name="Bills G."/>
            <person name="Bluhm B."/>
            <person name="Cannon C."/>
            <person name="Castanera R."/>
            <person name="Culley D."/>
            <person name="Daum C."/>
            <person name="Ezra D."/>
            <person name="Gonzalez J."/>
            <person name="Henrissat B."/>
            <person name="Kuo A."/>
            <person name="Liang C."/>
            <person name="Lipzen A."/>
            <person name="Lutzoni F."/>
            <person name="Magnuson J."/>
            <person name="Mondo S."/>
            <person name="Nolan M."/>
            <person name="Ohm R."/>
            <person name="Pangilinan J."/>
            <person name="Park H.-J."/>
            <person name="Ramirez L."/>
            <person name="Alfaro M."/>
            <person name="Sun H."/>
            <person name="Tritt A."/>
            <person name="Yoshinaga Y."/>
            <person name="Zwiers L.-H."/>
            <person name="Turgeon B."/>
            <person name="Goodwin S."/>
            <person name="Spatafora J."/>
            <person name="Crous P."/>
            <person name="Grigoriev I."/>
        </authorList>
    </citation>
    <scope>NUCLEOTIDE SEQUENCE</scope>
    <source>
        <strain evidence="2">CBS 260.36</strain>
    </source>
</reference>